<sequence>MGSFEAPMATYELPELPYDYDALEPVIDERIMELHHDKHHQGYVDGANSALEQLEQMRESGDMGDVKSVKRSLAFNLSGHVNHTIFWENMSPDGGGEPGGELADALDEQFGGFEQFKSDFAAASKGVEGSGWGQLVYDHAADRLLVVANENHQNQQVSASTPLLVLDVWEHAYYLQYENNRGEYVDSFWDVVNWDDVAQRYDEARNADVVGQHTH</sequence>
<dbReference type="PANTHER" id="PTHR11404:SF6">
    <property type="entry name" value="SUPEROXIDE DISMUTASE [MN], MITOCHONDRIAL"/>
    <property type="match status" value="1"/>
</dbReference>
<dbReference type="Pfam" id="PF00081">
    <property type="entry name" value="Sod_Fe_N"/>
    <property type="match status" value="1"/>
</dbReference>
<dbReference type="InterPro" id="IPR036324">
    <property type="entry name" value="Mn/Fe_SOD_N_sf"/>
</dbReference>
<keyword evidence="6" id="KW-0464">Manganese</keyword>
<keyword evidence="12" id="KW-1185">Reference proteome</keyword>
<dbReference type="InterPro" id="IPR001189">
    <property type="entry name" value="Mn/Fe_SOD"/>
</dbReference>
<accession>A0ABD5U195</accession>
<dbReference type="Proteomes" id="UP001596408">
    <property type="component" value="Unassembled WGS sequence"/>
</dbReference>
<comment type="cofactor">
    <cofactor evidence="1">
        <name>Mn(2+)</name>
        <dbReference type="ChEBI" id="CHEBI:29035"/>
    </cofactor>
</comment>
<dbReference type="Gene3D" id="3.55.40.20">
    <property type="entry name" value="Iron/manganese superoxide dismutase, C-terminal domain"/>
    <property type="match status" value="1"/>
</dbReference>
<evidence type="ECO:0000313" key="12">
    <source>
        <dbReference type="Proteomes" id="UP001596408"/>
    </source>
</evidence>
<protein>
    <recommendedName>
        <fullName evidence="3 8">Superoxide dismutase</fullName>
        <ecNumber evidence="3 8">1.15.1.1</ecNumber>
    </recommendedName>
</protein>
<comment type="similarity">
    <text evidence="2 8">Belongs to the iron/manganese superoxide dismutase family.</text>
</comment>
<dbReference type="InterPro" id="IPR050265">
    <property type="entry name" value="Fe/Mn_Superoxide_Dismutase"/>
</dbReference>
<evidence type="ECO:0000256" key="8">
    <source>
        <dbReference type="RuleBase" id="RU000414"/>
    </source>
</evidence>
<dbReference type="GO" id="GO:0046872">
    <property type="term" value="F:metal ion binding"/>
    <property type="evidence" value="ECO:0007669"/>
    <property type="project" value="UniProtKB-KW"/>
</dbReference>
<dbReference type="PROSITE" id="PS00088">
    <property type="entry name" value="SOD_MN"/>
    <property type="match status" value="1"/>
</dbReference>
<dbReference type="SUPFAM" id="SSF46609">
    <property type="entry name" value="Fe,Mn superoxide dismutase (SOD), N-terminal domain"/>
    <property type="match status" value="1"/>
</dbReference>
<feature type="binding site" evidence="7">
    <location>
        <position position="171"/>
    </location>
    <ligand>
        <name>Mn(2+)</name>
        <dbReference type="ChEBI" id="CHEBI:29035"/>
    </ligand>
</feature>
<dbReference type="EMBL" id="JBHSXH010000009">
    <property type="protein sequence ID" value="MFC6824884.1"/>
    <property type="molecule type" value="Genomic_DNA"/>
</dbReference>
<keyword evidence="4 7" id="KW-0479">Metal-binding</keyword>
<feature type="binding site" evidence="7">
    <location>
        <position position="35"/>
    </location>
    <ligand>
        <name>Mn(2+)</name>
        <dbReference type="ChEBI" id="CHEBI:29035"/>
    </ligand>
</feature>
<organism evidence="11 12">
    <name type="scientific">Halopelagius fulvigenes</name>
    <dbReference type="NCBI Taxonomy" id="1198324"/>
    <lineage>
        <taxon>Archaea</taxon>
        <taxon>Methanobacteriati</taxon>
        <taxon>Methanobacteriota</taxon>
        <taxon>Stenosarchaea group</taxon>
        <taxon>Halobacteria</taxon>
        <taxon>Halobacteriales</taxon>
        <taxon>Haloferacaceae</taxon>
    </lineage>
</organism>
<evidence type="ECO:0000259" key="10">
    <source>
        <dbReference type="Pfam" id="PF02777"/>
    </source>
</evidence>
<dbReference type="RefSeq" id="WP_379694400.1">
    <property type="nucleotide sequence ID" value="NZ_JBHSXH010000009.1"/>
</dbReference>
<keyword evidence="5 8" id="KW-0560">Oxidoreductase</keyword>
<evidence type="ECO:0000259" key="9">
    <source>
        <dbReference type="Pfam" id="PF00081"/>
    </source>
</evidence>
<evidence type="ECO:0000256" key="5">
    <source>
        <dbReference type="ARBA" id="ARBA00023002"/>
    </source>
</evidence>
<feature type="binding site" evidence="7">
    <location>
        <position position="167"/>
    </location>
    <ligand>
        <name>Mn(2+)</name>
        <dbReference type="ChEBI" id="CHEBI:29035"/>
    </ligand>
</feature>
<dbReference type="FunFam" id="1.10.287.990:FF:000001">
    <property type="entry name" value="Superoxide dismutase"/>
    <property type="match status" value="1"/>
</dbReference>
<dbReference type="Pfam" id="PF02777">
    <property type="entry name" value="Sod_Fe_C"/>
    <property type="match status" value="1"/>
</dbReference>
<feature type="domain" description="Manganese/iron superoxide dismutase C-terminal" evidence="10">
    <location>
        <begin position="99"/>
        <end position="200"/>
    </location>
</feature>
<dbReference type="InterPro" id="IPR019832">
    <property type="entry name" value="Mn/Fe_SOD_C"/>
</dbReference>
<dbReference type="SUPFAM" id="SSF54719">
    <property type="entry name" value="Fe,Mn superoxide dismutase (SOD), C-terminal domain"/>
    <property type="match status" value="1"/>
</dbReference>
<proteinExistence type="inferred from homology"/>
<comment type="caution">
    <text evidence="11">The sequence shown here is derived from an EMBL/GenBank/DDBJ whole genome shotgun (WGS) entry which is preliminary data.</text>
</comment>
<dbReference type="PRINTS" id="PR01703">
    <property type="entry name" value="MNSODISMTASE"/>
</dbReference>
<comment type="function">
    <text evidence="8">Destroys radicals which are normally produced within the cells and which are toxic to biological systems.</text>
</comment>
<evidence type="ECO:0000256" key="6">
    <source>
        <dbReference type="ARBA" id="ARBA00023211"/>
    </source>
</evidence>
<dbReference type="GO" id="GO:0004784">
    <property type="term" value="F:superoxide dismutase activity"/>
    <property type="evidence" value="ECO:0007669"/>
    <property type="project" value="UniProtKB-EC"/>
</dbReference>
<evidence type="ECO:0000256" key="3">
    <source>
        <dbReference type="ARBA" id="ARBA00012682"/>
    </source>
</evidence>
<evidence type="ECO:0000256" key="2">
    <source>
        <dbReference type="ARBA" id="ARBA00008714"/>
    </source>
</evidence>
<dbReference type="PANTHER" id="PTHR11404">
    <property type="entry name" value="SUPEROXIDE DISMUTASE 2"/>
    <property type="match status" value="1"/>
</dbReference>
<evidence type="ECO:0000256" key="7">
    <source>
        <dbReference type="PIRSR" id="PIRSR000349-1"/>
    </source>
</evidence>
<reference evidence="11 12" key="1">
    <citation type="journal article" date="2019" name="Int. J. Syst. Evol. Microbiol.">
        <title>The Global Catalogue of Microorganisms (GCM) 10K type strain sequencing project: providing services to taxonomists for standard genome sequencing and annotation.</title>
        <authorList>
            <consortium name="The Broad Institute Genomics Platform"/>
            <consortium name="The Broad Institute Genome Sequencing Center for Infectious Disease"/>
            <person name="Wu L."/>
            <person name="Ma J."/>
        </authorList>
    </citation>
    <scope>NUCLEOTIDE SEQUENCE [LARGE SCALE GENOMIC DNA]</scope>
    <source>
        <strain evidence="11 12">YIM 94188</strain>
    </source>
</reference>
<dbReference type="AlphaFoldDB" id="A0ABD5U195"/>
<dbReference type="Gene3D" id="1.10.287.990">
    <property type="entry name" value="Fe,Mn superoxide dismutase (SOD) domain"/>
    <property type="match status" value="1"/>
</dbReference>
<dbReference type="InterPro" id="IPR019831">
    <property type="entry name" value="Mn/Fe_SOD_N"/>
</dbReference>
<dbReference type="PIRSF" id="PIRSF000349">
    <property type="entry name" value="SODismutase"/>
    <property type="match status" value="1"/>
</dbReference>
<evidence type="ECO:0000313" key="11">
    <source>
        <dbReference type="EMBL" id="MFC6824884.1"/>
    </source>
</evidence>
<gene>
    <name evidence="11" type="ORF">ACFQEV_07735</name>
</gene>
<evidence type="ECO:0000256" key="4">
    <source>
        <dbReference type="ARBA" id="ARBA00022723"/>
    </source>
</evidence>
<dbReference type="InterPro" id="IPR019833">
    <property type="entry name" value="Mn/Fe_SOD_BS"/>
</dbReference>
<comment type="catalytic activity">
    <reaction evidence="8">
        <text>2 superoxide + 2 H(+) = H2O2 + O2</text>
        <dbReference type="Rhea" id="RHEA:20696"/>
        <dbReference type="ChEBI" id="CHEBI:15378"/>
        <dbReference type="ChEBI" id="CHEBI:15379"/>
        <dbReference type="ChEBI" id="CHEBI:16240"/>
        <dbReference type="ChEBI" id="CHEBI:18421"/>
        <dbReference type="EC" id="1.15.1.1"/>
    </reaction>
</comment>
<dbReference type="InterPro" id="IPR036314">
    <property type="entry name" value="SOD_C_sf"/>
</dbReference>
<name>A0ABD5U195_9EURY</name>
<dbReference type="EC" id="1.15.1.1" evidence="3 8"/>
<dbReference type="FunFam" id="3.55.40.20:FF:000004">
    <property type="entry name" value="Superoxide dismutase [Fe]"/>
    <property type="match status" value="1"/>
</dbReference>
<evidence type="ECO:0000256" key="1">
    <source>
        <dbReference type="ARBA" id="ARBA00001936"/>
    </source>
</evidence>
<feature type="binding site" evidence="7">
    <location>
        <position position="83"/>
    </location>
    <ligand>
        <name>Mn(2+)</name>
        <dbReference type="ChEBI" id="CHEBI:29035"/>
    </ligand>
</feature>
<feature type="domain" description="Manganese/iron superoxide dismutase N-terminal" evidence="9">
    <location>
        <begin position="10"/>
        <end position="91"/>
    </location>
</feature>